<evidence type="ECO:0000259" key="1">
    <source>
        <dbReference type="Pfam" id="PF13204"/>
    </source>
</evidence>
<gene>
    <name evidence="2" type="ORF">DDT56_04260</name>
</gene>
<dbReference type="RefSeq" id="WP_136165262.1">
    <property type="nucleotide sequence ID" value="NZ_KZ819073.1"/>
</dbReference>
<dbReference type="PANTHER" id="PTHR37836">
    <property type="entry name" value="LMO1036 PROTEIN"/>
    <property type="match status" value="1"/>
</dbReference>
<evidence type="ECO:0000313" key="2">
    <source>
        <dbReference type="EMBL" id="PWC18092.1"/>
    </source>
</evidence>
<evidence type="ECO:0000313" key="3">
    <source>
        <dbReference type="Proteomes" id="UP000296159"/>
    </source>
</evidence>
<reference evidence="2 3" key="1">
    <citation type="submission" date="2018-04" db="EMBL/GenBank/DDBJ databases">
        <title>Brenneria corticis sp.nov.</title>
        <authorList>
            <person name="Li Y."/>
        </authorList>
    </citation>
    <scope>NUCLEOTIDE SEQUENCE [LARGE SCALE GENOMIC DNA]</scope>
    <source>
        <strain evidence="2 3">CFCC 11842</strain>
    </source>
</reference>
<dbReference type="Pfam" id="PF13204">
    <property type="entry name" value="Apiosidase"/>
    <property type="match status" value="1"/>
</dbReference>
<dbReference type="Gene3D" id="3.20.20.80">
    <property type="entry name" value="Glycosidases"/>
    <property type="match status" value="1"/>
</dbReference>
<dbReference type="PANTHER" id="PTHR37836:SF3">
    <property type="entry name" value="ENDOGLUCANASE"/>
    <property type="match status" value="1"/>
</dbReference>
<dbReference type="InterPro" id="IPR025277">
    <property type="entry name" value="Apiosidase-like_cat_dom"/>
</dbReference>
<keyword evidence="3" id="KW-1185">Reference proteome</keyword>
<dbReference type="EMBL" id="QDKH01000005">
    <property type="protein sequence ID" value="PWC18092.1"/>
    <property type="molecule type" value="Genomic_DNA"/>
</dbReference>
<sequence length="422" mass="48776">MLSIHKNGKAFLRHDKPFFYLADTVWSAFTNISEEEWEYYLDYRKRQGFTVLQINILPQWDRSKGREHLHPYIQNDNGYDFTMCNAAYFQHAEHMVKLATEKGFVVALVLLWCSYVPHTWADKLRRTVVMPKDCVESYVETVDRYFSKYHPIYMVSGDTDFESDDIIDYYEIALNKIKALAPESLATLHIRGRLDIIPSRLEENPNLDFWCYQSGHNAQFQSTAYTLAQCFSAKIPPKPVINSEPCYEMISYSRRQYGRFTRFDARRAAWQSILSGAGAGVSYGAHGIWNWHEKGLSYGVALGEGFLSPYLWREAIHFPGAWDYSFIKDFISQHGLFGLSPFVGLIDAPAEIRAARQKNTLLIYMPFNIELSLRPEMEVERISVIELESRRTMSLDATLANDLLHLPMHAFQGDCLYLISGN</sequence>
<name>A0A2U1U8Y0_9GAMM</name>
<protein>
    <submittedName>
        <fullName evidence="2">Beta-glucosidase</fullName>
    </submittedName>
</protein>
<dbReference type="InterPro" id="IPR017853">
    <property type="entry name" value="GH"/>
</dbReference>
<dbReference type="SUPFAM" id="SSF51445">
    <property type="entry name" value="(Trans)glycosidases"/>
    <property type="match status" value="1"/>
</dbReference>
<dbReference type="AlphaFoldDB" id="A0A2U1U8Y0"/>
<accession>A0A2U1U8Y0</accession>
<comment type="caution">
    <text evidence="2">The sequence shown here is derived from an EMBL/GenBank/DDBJ whole genome shotgun (WGS) entry which is preliminary data.</text>
</comment>
<organism evidence="2 3">
    <name type="scientific">Brenneria corticis</name>
    <dbReference type="NCBI Taxonomy" id="2173106"/>
    <lineage>
        <taxon>Bacteria</taxon>
        <taxon>Pseudomonadati</taxon>
        <taxon>Pseudomonadota</taxon>
        <taxon>Gammaproteobacteria</taxon>
        <taxon>Enterobacterales</taxon>
        <taxon>Pectobacteriaceae</taxon>
        <taxon>Brenneria</taxon>
    </lineage>
</organism>
<feature type="domain" description="Apiosidase-like catalytic" evidence="1">
    <location>
        <begin position="7"/>
        <end position="335"/>
    </location>
</feature>
<proteinExistence type="predicted"/>
<dbReference type="Proteomes" id="UP000296159">
    <property type="component" value="Unassembled WGS sequence"/>
</dbReference>